<dbReference type="InterPro" id="IPR002935">
    <property type="entry name" value="SAM_O-MeTrfase"/>
</dbReference>
<sequence length="278" mass="31011">MLTGSARQAYRLEAFWIKGRRASRDRHSTRVCGRRLHGIYCDQAQQIPIGTAAGGPCNTEKLVLTDNLYNYVLAHTPESQVLGRLREATAEQHAGRERNQVAPEQGRFLAWLVEALSVRSAIEIGVFTGYSSLAIALALPDNGCLVACEKDEHCMQLAREYWCAAGIRHKIEERMGPALGSLQALIDEGRNSSFDFAFLDADKRSYKSYFEQLLHLLRPGGVMVIDNVLWYGRVADPKETAKNTVALRSFNDALLHDNRVSFSMIPVGDGMTLCRKKP</sequence>
<evidence type="ECO:0000256" key="4">
    <source>
        <dbReference type="ARBA" id="ARBA00023453"/>
    </source>
</evidence>
<evidence type="ECO:0000313" key="6">
    <source>
        <dbReference type="Proteomes" id="UP001314263"/>
    </source>
</evidence>
<dbReference type="InterPro" id="IPR050362">
    <property type="entry name" value="Cation-dep_OMT"/>
</dbReference>
<dbReference type="GO" id="GO:0008171">
    <property type="term" value="F:O-methyltransferase activity"/>
    <property type="evidence" value="ECO:0007669"/>
    <property type="project" value="InterPro"/>
</dbReference>
<evidence type="ECO:0000313" key="5">
    <source>
        <dbReference type="EMBL" id="CAK0779204.1"/>
    </source>
</evidence>
<dbReference type="EMBL" id="CAUYUE010000005">
    <property type="protein sequence ID" value="CAK0779204.1"/>
    <property type="molecule type" value="Genomic_DNA"/>
</dbReference>
<dbReference type="PANTHER" id="PTHR10509">
    <property type="entry name" value="O-METHYLTRANSFERASE-RELATED"/>
    <property type="match status" value="1"/>
</dbReference>
<reference evidence="5 6" key="1">
    <citation type="submission" date="2023-10" db="EMBL/GenBank/DDBJ databases">
        <authorList>
            <person name="Maclean D."/>
            <person name="Macfadyen A."/>
        </authorList>
    </citation>
    <scope>NUCLEOTIDE SEQUENCE [LARGE SCALE GENOMIC DNA]</scope>
</reference>
<organism evidence="5 6">
    <name type="scientific">Coccomyxa viridis</name>
    <dbReference type="NCBI Taxonomy" id="1274662"/>
    <lineage>
        <taxon>Eukaryota</taxon>
        <taxon>Viridiplantae</taxon>
        <taxon>Chlorophyta</taxon>
        <taxon>core chlorophytes</taxon>
        <taxon>Trebouxiophyceae</taxon>
        <taxon>Trebouxiophyceae incertae sedis</taxon>
        <taxon>Coccomyxaceae</taxon>
        <taxon>Coccomyxa</taxon>
    </lineage>
</organism>
<dbReference type="GO" id="GO:0032259">
    <property type="term" value="P:methylation"/>
    <property type="evidence" value="ECO:0007669"/>
    <property type="project" value="UniProtKB-KW"/>
</dbReference>
<keyword evidence="3" id="KW-0949">S-adenosyl-L-methionine</keyword>
<proteinExistence type="inferred from homology"/>
<dbReference type="Pfam" id="PF01596">
    <property type="entry name" value="Methyltransf_3"/>
    <property type="match status" value="1"/>
</dbReference>
<evidence type="ECO:0000256" key="1">
    <source>
        <dbReference type="ARBA" id="ARBA00022603"/>
    </source>
</evidence>
<dbReference type="GO" id="GO:0008757">
    <property type="term" value="F:S-adenosylmethionine-dependent methyltransferase activity"/>
    <property type="evidence" value="ECO:0007669"/>
    <property type="project" value="TreeGrafter"/>
</dbReference>
<dbReference type="Gene3D" id="3.40.50.150">
    <property type="entry name" value="Vaccinia Virus protein VP39"/>
    <property type="match status" value="1"/>
</dbReference>
<dbReference type="InterPro" id="IPR029063">
    <property type="entry name" value="SAM-dependent_MTases_sf"/>
</dbReference>
<evidence type="ECO:0008006" key="7">
    <source>
        <dbReference type="Google" id="ProtNLM"/>
    </source>
</evidence>
<protein>
    <recommendedName>
        <fullName evidence="7">Caffeoyl-CoA O-methyltransferase</fullName>
    </recommendedName>
</protein>
<keyword evidence="6" id="KW-1185">Reference proteome</keyword>
<evidence type="ECO:0000256" key="3">
    <source>
        <dbReference type="ARBA" id="ARBA00022691"/>
    </source>
</evidence>
<dbReference type="PANTHER" id="PTHR10509:SF14">
    <property type="entry name" value="CAFFEOYL-COA O-METHYLTRANSFERASE 3-RELATED"/>
    <property type="match status" value="1"/>
</dbReference>
<dbReference type="Proteomes" id="UP001314263">
    <property type="component" value="Unassembled WGS sequence"/>
</dbReference>
<name>A0AAV1I3T0_9CHLO</name>
<dbReference type="AlphaFoldDB" id="A0AAV1I3T0"/>
<comment type="caution">
    <text evidence="5">The sequence shown here is derived from an EMBL/GenBank/DDBJ whole genome shotgun (WGS) entry which is preliminary data.</text>
</comment>
<gene>
    <name evidence="5" type="ORF">CVIRNUC_004716</name>
</gene>
<dbReference type="CDD" id="cd02440">
    <property type="entry name" value="AdoMet_MTases"/>
    <property type="match status" value="1"/>
</dbReference>
<comment type="similarity">
    <text evidence="4">Belongs to the class I-like SAM-binding methyltransferase superfamily. Cation-dependent O-methyltransferase family.</text>
</comment>
<accession>A0AAV1I3T0</accession>
<dbReference type="PROSITE" id="PS51682">
    <property type="entry name" value="SAM_OMT_I"/>
    <property type="match status" value="1"/>
</dbReference>
<keyword evidence="1" id="KW-0489">Methyltransferase</keyword>
<dbReference type="SUPFAM" id="SSF53335">
    <property type="entry name" value="S-adenosyl-L-methionine-dependent methyltransferases"/>
    <property type="match status" value="1"/>
</dbReference>
<evidence type="ECO:0000256" key="2">
    <source>
        <dbReference type="ARBA" id="ARBA00022679"/>
    </source>
</evidence>
<keyword evidence="2" id="KW-0808">Transferase</keyword>